<accession>A0A392VLY9</accession>
<feature type="non-terminal residue" evidence="1">
    <location>
        <position position="1"/>
    </location>
</feature>
<protein>
    <submittedName>
        <fullName evidence="1">Uncharacterized protein</fullName>
    </submittedName>
</protein>
<evidence type="ECO:0000313" key="2">
    <source>
        <dbReference type="Proteomes" id="UP000265520"/>
    </source>
</evidence>
<evidence type="ECO:0000313" key="1">
    <source>
        <dbReference type="EMBL" id="MCI88001.1"/>
    </source>
</evidence>
<sequence>VLGFPRFVTFVLDLVQPAPPPVHPSGLSLTSFFSGSRCQSNSINPPLSSFSYARRRSYGSRWFVVV</sequence>
<keyword evidence="2" id="KW-1185">Reference proteome</keyword>
<dbReference type="AlphaFoldDB" id="A0A392VLY9"/>
<organism evidence="1 2">
    <name type="scientific">Trifolium medium</name>
    <dbReference type="NCBI Taxonomy" id="97028"/>
    <lineage>
        <taxon>Eukaryota</taxon>
        <taxon>Viridiplantae</taxon>
        <taxon>Streptophyta</taxon>
        <taxon>Embryophyta</taxon>
        <taxon>Tracheophyta</taxon>
        <taxon>Spermatophyta</taxon>
        <taxon>Magnoliopsida</taxon>
        <taxon>eudicotyledons</taxon>
        <taxon>Gunneridae</taxon>
        <taxon>Pentapetalae</taxon>
        <taxon>rosids</taxon>
        <taxon>fabids</taxon>
        <taxon>Fabales</taxon>
        <taxon>Fabaceae</taxon>
        <taxon>Papilionoideae</taxon>
        <taxon>50 kb inversion clade</taxon>
        <taxon>NPAAA clade</taxon>
        <taxon>Hologalegina</taxon>
        <taxon>IRL clade</taxon>
        <taxon>Trifolieae</taxon>
        <taxon>Trifolium</taxon>
    </lineage>
</organism>
<comment type="caution">
    <text evidence="1">The sequence shown here is derived from an EMBL/GenBank/DDBJ whole genome shotgun (WGS) entry which is preliminary data.</text>
</comment>
<reference evidence="1 2" key="1">
    <citation type="journal article" date="2018" name="Front. Plant Sci.">
        <title>Red Clover (Trifolium pratense) and Zigzag Clover (T. medium) - A Picture of Genomic Similarities and Differences.</title>
        <authorList>
            <person name="Dluhosova J."/>
            <person name="Istvanek J."/>
            <person name="Nedelnik J."/>
            <person name="Repkova J."/>
        </authorList>
    </citation>
    <scope>NUCLEOTIDE SEQUENCE [LARGE SCALE GENOMIC DNA]</scope>
    <source>
        <strain evidence="2">cv. 10/8</strain>
        <tissue evidence="1">Leaf</tissue>
    </source>
</reference>
<proteinExistence type="predicted"/>
<dbReference type="Proteomes" id="UP000265520">
    <property type="component" value="Unassembled WGS sequence"/>
</dbReference>
<dbReference type="EMBL" id="LXQA011181112">
    <property type="protein sequence ID" value="MCI88001.1"/>
    <property type="molecule type" value="Genomic_DNA"/>
</dbReference>
<name>A0A392VLY9_9FABA</name>